<sequence length="108" mass="11583">MINGKITWEQPLVEYVGGDAIPLNAPYSELPAYQVDGDRGAPAKLTQFDGQPLGVTLADNMLYVEFDSGGLGSIFAVNPLTGKPVWYASGLASYAMGNPIVYHGIWFS</sequence>
<keyword evidence="2" id="KW-1185">Reference proteome</keyword>
<proteinExistence type="predicted"/>
<dbReference type="SUPFAM" id="SSF50998">
    <property type="entry name" value="Quinoprotein alcohol dehydrogenase-like"/>
    <property type="match status" value="1"/>
</dbReference>
<evidence type="ECO:0000313" key="2">
    <source>
        <dbReference type="Proteomes" id="UP000248044"/>
    </source>
</evidence>
<dbReference type="AlphaFoldDB" id="A0A2U9ICM2"/>
<dbReference type="InterPro" id="IPR011047">
    <property type="entry name" value="Quinoprotein_ADH-like_sf"/>
</dbReference>
<dbReference type="EMBL" id="CP029289">
    <property type="protein sequence ID" value="AWR93734.1"/>
    <property type="molecule type" value="Genomic_DNA"/>
</dbReference>
<reference evidence="1 2" key="1">
    <citation type="submission" date="2018-05" db="EMBL/GenBank/DDBJ databases">
        <title>Complete Genome Sequences of Extremely Thermoacidophilic, Metal-Mobilizing Type-Strain Members of the Archaeal Family Sulfolobaceae: Acidianus brierleyi DSM-1651T, Acidianus sulfidivorans DSM-18786T, Metallosphaera hakonensis DSM-7519T, and Metallosphaera prunae DSM-10039T.</title>
        <authorList>
            <person name="Counts J.A."/>
            <person name="Kelly R.M."/>
        </authorList>
    </citation>
    <scope>NUCLEOTIDE SEQUENCE [LARGE SCALE GENOMIC DNA]</scope>
    <source>
        <strain evidence="1 2">DSM 1651</strain>
    </source>
</reference>
<organism evidence="1 2">
    <name type="scientific">Acidianus brierleyi</name>
    <dbReference type="NCBI Taxonomy" id="41673"/>
    <lineage>
        <taxon>Archaea</taxon>
        <taxon>Thermoproteota</taxon>
        <taxon>Thermoprotei</taxon>
        <taxon>Sulfolobales</taxon>
        <taxon>Sulfolobaceae</taxon>
        <taxon>Acidianus</taxon>
    </lineage>
</organism>
<evidence type="ECO:0008006" key="3">
    <source>
        <dbReference type="Google" id="ProtNLM"/>
    </source>
</evidence>
<dbReference type="Proteomes" id="UP000248044">
    <property type="component" value="Chromosome"/>
</dbReference>
<gene>
    <name evidence="1" type="ORF">DFR85_02995</name>
</gene>
<accession>A0A2U9ICM2</accession>
<dbReference type="OrthoDB" id="8638at2157"/>
<evidence type="ECO:0000313" key="1">
    <source>
        <dbReference type="EMBL" id="AWR93734.1"/>
    </source>
</evidence>
<dbReference type="RefSeq" id="WP_110269618.1">
    <property type="nucleotide sequence ID" value="NZ_CP029289.2"/>
</dbReference>
<dbReference type="GeneID" id="36831089"/>
<protein>
    <recommendedName>
        <fullName evidence="3">Pyrrolo-quinoline quinone</fullName>
    </recommendedName>
</protein>
<name>A0A2U9ICM2_9CREN</name>
<dbReference type="KEGG" id="abri:DFR85_02995"/>